<gene>
    <name evidence="9" type="ORF">A2J79_004972</name>
    <name evidence="10" type="ORF">A5U30_005055</name>
    <name evidence="8" type="ORF">BRV02_004880</name>
    <name evidence="12" type="ORF">C9160_25205</name>
    <name evidence="11" type="ORF">JNA68_09330</name>
</gene>
<dbReference type="Proteomes" id="UP000555763">
    <property type="component" value="Unassembled WGS sequence"/>
</dbReference>
<dbReference type="Gene3D" id="3.40.720.10">
    <property type="entry name" value="Alkaline Phosphatase, subunit A"/>
    <property type="match status" value="1"/>
</dbReference>
<keyword evidence="3 9" id="KW-0378">Hydrolase</keyword>
<evidence type="ECO:0000313" key="11">
    <source>
        <dbReference type="EMBL" id="MBL6203399.1"/>
    </source>
</evidence>
<evidence type="ECO:0000256" key="1">
    <source>
        <dbReference type="ARBA" id="ARBA00008779"/>
    </source>
</evidence>
<dbReference type="PANTHER" id="PTHR42693">
    <property type="entry name" value="ARYLSULFATASE FAMILY MEMBER"/>
    <property type="match status" value="1"/>
</dbReference>
<reference evidence="10 15" key="2">
    <citation type="submission" date="2020-02" db="EMBL/GenBank/DDBJ databases">
        <authorList>
            <consortium name="PulseNet: The National Subtyping Network for Foodborne Disease Surveillance"/>
            <person name="Tarr C.L."/>
            <person name="Trees E."/>
            <person name="Katz L.S."/>
            <person name="Carleton-Romer H.A."/>
            <person name="Stroika S."/>
            <person name="Kucerova Z."/>
            <person name="Roache K.F."/>
            <person name="Sabol A.L."/>
            <person name="Besser J."/>
            <person name="Gerner-Smidt P."/>
        </authorList>
    </citation>
    <scope>NUCLEOTIDE SEQUENCE [LARGE SCALE GENOMIC DNA]</scope>
    <source>
        <strain evidence="10 15">PNUSAE002719</strain>
    </source>
</reference>
<dbReference type="InterPro" id="IPR017850">
    <property type="entry name" value="Alkaline_phosphatase_core_sf"/>
</dbReference>
<dbReference type="Proteomes" id="UP000711811">
    <property type="component" value="Unassembled WGS sequence"/>
</dbReference>
<dbReference type="SUPFAM" id="SSF53649">
    <property type="entry name" value="Alkaline phosphatase-like"/>
    <property type="match status" value="1"/>
</dbReference>
<dbReference type="Pfam" id="PF00884">
    <property type="entry name" value="Sulfatase"/>
    <property type="match status" value="1"/>
</dbReference>
<dbReference type="GO" id="GO:0004065">
    <property type="term" value="F:arylsulfatase activity"/>
    <property type="evidence" value="ECO:0007669"/>
    <property type="project" value="TreeGrafter"/>
</dbReference>
<evidence type="ECO:0000256" key="4">
    <source>
        <dbReference type="ARBA" id="ARBA00022837"/>
    </source>
</evidence>
<evidence type="ECO:0000313" key="10">
    <source>
        <dbReference type="EMBL" id="EFM8157281.1"/>
    </source>
</evidence>
<dbReference type="Proteomes" id="UP000306700">
    <property type="component" value="Unassembled WGS sequence"/>
</dbReference>
<reference evidence="11" key="4">
    <citation type="submission" date="2021-01" db="EMBL/GenBank/DDBJ databases">
        <title>Genomes of Escherichia coli STEC strains from raw meat-based diets for companion animals.</title>
        <authorList>
            <person name="Stevens M.J.A."/>
            <person name="Stephan R."/>
        </authorList>
    </citation>
    <scope>NUCLEOTIDE SEQUENCE</scope>
    <source>
        <strain evidence="11">ATC7-7</strain>
    </source>
</reference>
<proteinExistence type="inferred from homology"/>
<evidence type="ECO:0000256" key="3">
    <source>
        <dbReference type="ARBA" id="ARBA00022801"/>
    </source>
</evidence>
<dbReference type="InterPro" id="IPR000917">
    <property type="entry name" value="Sulfatase_N"/>
</dbReference>
<feature type="chain" id="PRO_5014218185" evidence="6">
    <location>
        <begin position="30"/>
        <end position="565"/>
    </location>
</feature>
<dbReference type="EMBL" id="RRNI01000054">
    <property type="protein sequence ID" value="TJH15922.1"/>
    <property type="molecule type" value="Genomic_DNA"/>
</dbReference>
<dbReference type="GO" id="GO:0046872">
    <property type="term" value="F:metal ion binding"/>
    <property type="evidence" value="ECO:0007669"/>
    <property type="project" value="UniProtKB-KW"/>
</dbReference>
<evidence type="ECO:0000313" key="13">
    <source>
        <dbReference type="Proteomes" id="UP000306700"/>
    </source>
</evidence>
<dbReference type="EMBL" id="AATLZG010000061">
    <property type="protein sequence ID" value="EFM8157281.1"/>
    <property type="molecule type" value="Genomic_DNA"/>
</dbReference>
<organism evidence="9 16">
    <name type="scientific">Escherichia coli</name>
    <dbReference type="NCBI Taxonomy" id="562"/>
    <lineage>
        <taxon>Bacteria</taxon>
        <taxon>Pseudomonadati</taxon>
        <taxon>Pseudomonadota</taxon>
        <taxon>Gammaproteobacteria</taxon>
        <taxon>Enterobacterales</taxon>
        <taxon>Enterobacteriaceae</taxon>
        <taxon>Escherichia</taxon>
    </lineage>
</organism>
<evidence type="ECO:0000256" key="6">
    <source>
        <dbReference type="SAM" id="SignalP"/>
    </source>
</evidence>
<comment type="PTM">
    <text evidence="5">The conversion to 3-oxoalanine (also known as C-formylglycine, FGly), of a serine or cysteine residue in prokaryotes and of a cysteine residue in eukaryotes, is critical for catalytic activity.</text>
</comment>
<protein>
    <submittedName>
        <fullName evidence="9 11">Sulfatase</fullName>
    </submittedName>
</protein>
<feature type="signal peptide" evidence="6">
    <location>
        <begin position="1"/>
        <end position="29"/>
    </location>
</feature>
<dbReference type="PANTHER" id="PTHR42693:SF53">
    <property type="entry name" value="ENDO-4-O-SULFATASE"/>
    <property type="match status" value="1"/>
</dbReference>
<reference evidence="12 13" key="1">
    <citation type="submission" date="2018-12" db="EMBL/GenBank/DDBJ databases">
        <title>Food and Water Safety Consortium.</title>
        <authorList>
            <person name="Tyson S."/>
            <person name="Peterson C.-L."/>
            <person name="Olson A."/>
            <person name="Tyler S."/>
            <person name="Cabral J."/>
            <person name="Lynch T."/>
            <person name="Knox N."/>
            <person name="Van Domselaar G."/>
            <person name="Graham M."/>
        </authorList>
    </citation>
    <scope>NUCLEOTIDE SEQUENCE [LARGE SCALE GENOMIC DNA]</scope>
    <source>
        <strain evidence="12 13">FWSEC0384</strain>
    </source>
</reference>
<keyword evidence="2" id="KW-0479">Metal-binding</keyword>
<evidence type="ECO:0000313" key="15">
    <source>
        <dbReference type="Proteomes" id="UP000555763"/>
    </source>
</evidence>
<dbReference type="AlphaFoldDB" id="A0A085P7D3"/>
<dbReference type="Proteomes" id="UP000534332">
    <property type="component" value="Unassembled WGS sequence"/>
</dbReference>
<feature type="modified residue" description="3-oxoalanine (Ser)" evidence="5">
    <location>
        <position position="132"/>
    </location>
</feature>
<dbReference type="InterPro" id="IPR050738">
    <property type="entry name" value="Sulfatase"/>
</dbReference>
<name>A0A085P7D3_ECOLX</name>
<dbReference type="EMBL" id="AASSGK010000064">
    <property type="protein sequence ID" value="EFG2163713.1"/>
    <property type="molecule type" value="Genomic_DNA"/>
</dbReference>
<feature type="domain" description="Sulfatase N-terminal" evidence="7">
    <location>
        <begin position="58"/>
        <end position="408"/>
    </location>
</feature>
<dbReference type="PROSITE" id="PS00149">
    <property type="entry name" value="SULFATASE_2"/>
    <property type="match status" value="1"/>
</dbReference>
<reference evidence="9 14" key="3">
    <citation type="submission" date="2020-02" db="EMBL/GenBank/DDBJ databases">
        <authorList>
            <person name="Ashton P.M."/>
            <person name="Dallman T."/>
            <person name="Nair S."/>
            <person name="De Pinna E."/>
            <person name="Peters T."/>
            <person name="Grant K."/>
        </authorList>
    </citation>
    <scope>NUCLEOTIDE SEQUENCE</scope>
    <source>
        <strain evidence="8 14">188143</strain>
        <strain evidence="9">93335</strain>
    </source>
</reference>
<evidence type="ECO:0000313" key="9">
    <source>
        <dbReference type="EMBL" id="EFJ6484533.1"/>
    </source>
</evidence>
<dbReference type="InterPro" id="IPR024607">
    <property type="entry name" value="Sulfatase_CS"/>
</dbReference>
<keyword evidence="10" id="KW-0808">Transferase</keyword>
<evidence type="ECO:0000313" key="8">
    <source>
        <dbReference type="EMBL" id="EFG2163713.1"/>
    </source>
</evidence>
<dbReference type="Proteomes" id="UP000655659">
    <property type="component" value="Unassembled WGS sequence"/>
</dbReference>
<dbReference type="RefSeq" id="WP_000401034.1">
    <property type="nucleotide sequence ID" value="NZ_AP027790.1"/>
</dbReference>
<keyword evidence="6" id="KW-0732">Signal</keyword>
<evidence type="ECO:0000313" key="16">
    <source>
        <dbReference type="Proteomes" id="UP000711811"/>
    </source>
</evidence>
<sequence length="565" mass="63068">MEHQLNKKLLNSSISLILASGLMMSTANAADDVKLKATKTNVAFADFTPTEYSTKGKPNIIVLTMDDLGYGQLPFDDSSFDPKTMDNRNVVDTYKIGIDKAIEAAKKSTPTLAALMDEGVKFTNGYVAHGVSGPSRAAILTARAPARFGVYSNSDAQDGIPLEETFLSELLQNHGYYTAAIGKWHLSKISNVGVPEEKQTRDYHDNFTTFSAEEWQPQNRGFNYFMGYHASGVSLYNSPSLFRNRENIKAEGYISDQLTDEAIGVIDRASKLEQPFMIYLAYSAPHLPNDQPAPKNYQEKFNTGSKTADNYYASIYSVDQGVKKILNTLKEKGQYDNTIILFTSDNGAVIDGPLPLNGAQAGYKGQPYPGGMHTPMFMWWNGKLKTGDYDKLVSSMDFYPTALDAADIKIPASLKLDGVSLLPYVQKGADKKSAAGEPHKYLSWITSYSHWWDEENTAFWNGYHKFVRKESDDYPHNPHTEDLSQFAYTVRSNDYSLVYTYAENKLALYDINDLQQTKDLSASHPDVVKNMKAVMIDFITSSQKPISDINQAKFENIKKSLTNVK</sequence>
<accession>A0A085P7D3</accession>
<evidence type="ECO:0000313" key="12">
    <source>
        <dbReference type="EMBL" id="TJH15922.1"/>
    </source>
</evidence>
<evidence type="ECO:0000256" key="5">
    <source>
        <dbReference type="PIRSR" id="PIRSR600917-52"/>
    </source>
</evidence>
<evidence type="ECO:0000259" key="7">
    <source>
        <dbReference type="Pfam" id="PF00884"/>
    </source>
</evidence>
<evidence type="ECO:0000313" key="14">
    <source>
        <dbReference type="Proteomes" id="UP000534332"/>
    </source>
</evidence>
<comment type="similarity">
    <text evidence="1">Belongs to the sulfatase family.</text>
</comment>
<dbReference type="EMBL" id="JAETYU010000009">
    <property type="protein sequence ID" value="MBL6203399.1"/>
    <property type="molecule type" value="Genomic_DNA"/>
</dbReference>
<comment type="caution">
    <text evidence="9">The sequence shown here is derived from an EMBL/GenBank/DDBJ whole genome shotgun (WGS) entry which is preliminary data.</text>
</comment>
<evidence type="ECO:0000256" key="2">
    <source>
        <dbReference type="ARBA" id="ARBA00022723"/>
    </source>
</evidence>
<keyword evidence="4" id="KW-0106">Calcium</keyword>
<dbReference type="GO" id="GO:0016740">
    <property type="term" value="F:transferase activity"/>
    <property type="evidence" value="ECO:0007669"/>
    <property type="project" value="UniProtKB-KW"/>
</dbReference>
<dbReference type="EMBL" id="AATCLQ010000077">
    <property type="protein sequence ID" value="EFJ6484533.1"/>
    <property type="molecule type" value="Genomic_DNA"/>
</dbReference>